<keyword evidence="11" id="KW-0325">Glycoprotein</keyword>
<proteinExistence type="inferred from homology"/>
<dbReference type="InterPro" id="IPR017853">
    <property type="entry name" value="GH"/>
</dbReference>
<name>A0A8H5FHQ2_9AGAR</name>
<evidence type="ECO:0000256" key="1">
    <source>
        <dbReference type="ARBA" id="ARBA00000829"/>
    </source>
</evidence>
<comment type="caution">
    <text evidence="18">The sequence shown here is derived from an EMBL/GenBank/DDBJ whole genome shotgun (WGS) entry which is preliminary data.</text>
</comment>
<organism evidence="18 19">
    <name type="scientific">Tetrapyrgos nigripes</name>
    <dbReference type="NCBI Taxonomy" id="182062"/>
    <lineage>
        <taxon>Eukaryota</taxon>
        <taxon>Fungi</taxon>
        <taxon>Dikarya</taxon>
        <taxon>Basidiomycota</taxon>
        <taxon>Agaricomycotina</taxon>
        <taxon>Agaricomycetes</taxon>
        <taxon>Agaricomycetidae</taxon>
        <taxon>Agaricales</taxon>
        <taxon>Marasmiineae</taxon>
        <taxon>Marasmiaceae</taxon>
        <taxon>Tetrapyrgos</taxon>
    </lineage>
</organism>
<evidence type="ECO:0000256" key="9">
    <source>
        <dbReference type="ARBA" id="ARBA00022729"/>
    </source>
</evidence>
<dbReference type="InterPro" id="IPR050887">
    <property type="entry name" value="Beta-mannosidase_GH2"/>
</dbReference>
<feature type="domain" description="Beta-mannosidase-like galactose-binding" evidence="17">
    <location>
        <begin position="37"/>
        <end position="216"/>
    </location>
</feature>
<protein>
    <recommendedName>
        <fullName evidence="7">Beta-mannosidase A</fullName>
        <ecNumber evidence="6">3.2.1.25</ecNumber>
    </recommendedName>
    <alternativeName>
        <fullName evidence="13">Mannanase A</fullName>
    </alternativeName>
</protein>
<dbReference type="InterPro" id="IPR041625">
    <property type="entry name" value="Beta-mannosidase_Ig"/>
</dbReference>
<dbReference type="Pfam" id="PF17786">
    <property type="entry name" value="Mannosidase_ig"/>
    <property type="match status" value="1"/>
</dbReference>
<dbReference type="OrthoDB" id="2866996at2759"/>
<keyword evidence="12" id="KW-0326">Glycosidase</keyword>
<evidence type="ECO:0000256" key="8">
    <source>
        <dbReference type="ARBA" id="ARBA00022525"/>
    </source>
</evidence>
<evidence type="ECO:0000256" key="2">
    <source>
        <dbReference type="ARBA" id="ARBA00004613"/>
    </source>
</evidence>
<dbReference type="InterPro" id="IPR054593">
    <property type="entry name" value="Beta-mannosidase-like_N2"/>
</dbReference>
<dbReference type="Pfam" id="PF17753">
    <property type="entry name" value="Ig_mannosidase"/>
    <property type="match status" value="1"/>
</dbReference>
<evidence type="ECO:0000259" key="17">
    <source>
        <dbReference type="Pfam" id="PF22666"/>
    </source>
</evidence>
<dbReference type="UniPathway" id="UPA00280"/>
<dbReference type="Proteomes" id="UP000559256">
    <property type="component" value="Unassembled WGS sequence"/>
</dbReference>
<evidence type="ECO:0000313" key="19">
    <source>
        <dbReference type="Proteomes" id="UP000559256"/>
    </source>
</evidence>
<accession>A0A8H5FHQ2</accession>
<dbReference type="GO" id="GO:0006516">
    <property type="term" value="P:glycoprotein catabolic process"/>
    <property type="evidence" value="ECO:0007669"/>
    <property type="project" value="TreeGrafter"/>
</dbReference>
<evidence type="ECO:0000256" key="10">
    <source>
        <dbReference type="ARBA" id="ARBA00022801"/>
    </source>
</evidence>
<dbReference type="SUPFAM" id="SSF51445">
    <property type="entry name" value="(Trans)glycosidases"/>
    <property type="match status" value="1"/>
</dbReference>
<feature type="chain" id="PRO_5034541947" description="Beta-mannosidase A" evidence="14">
    <location>
        <begin position="28"/>
        <end position="987"/>
    </location>
</feature>
<dbReference type="InterPro" id="IPR013783">
    <property type="entry name" value="Ig-like_fold"/>
</dbReference>
<dbReference type="Pfam" id="PF22666">
    <property type="entry name" value="Glyco_hydro_2_N2"/>
    <property type="match status" value="1"/>
</dbReference>
<dbReference type="EMBL" id="JAACJM010000212">
    <property type="protein sequence ID" value="KAF5337660.1"/>
    <property type="molecule type" value="Genomic_DNA"/>
</dbReference>
<gene>
    <name evidence="18" type="ORF">D9758_012994</name>
</gene>
<comment type="subcellular location">
    <subcellularLocation>
        <location evidence="2">Secreted</location>
    </subcellularLocation>
</comment>
<comment type="similarity">
    <text evidence="4">Belongs to the glycosyl hydrolase 2 family. Beta-mannosidase A subfamily.</text>
</comment>
<evidence type="ECO:0000256" key="6">
    <source>
        <dbReference type="ARBA" id="ARBA00012754"/>
    </source>
</evidence>
<dbReference type="Gene3D" id="2.60.40.10">
    <property type="entry name" value="Immunoglobulins"/>
    <property type="match status" value="3"/>
</dbReference>
<evidence type="ECO:0000256" key="7">
    <source>
        <dbReference type="ARBA" id="ARBA00021795"/>
    </source>
</evidence>
<keyword evidence="8" id="KW-0964">Secreted</keyword>
<evidence type="ECO:0000256" key="5">
    <source>
        <dbReference type="ARBA" id="ARBA00011738"/>
    </source>
</evidence>
<dbReference type="Gene3D" id="3.20.20.80">
    <property type="entry name" value="Glycosidases"/>
    <property type="match status" value="1"/>
</dbReference>
<evidence type="ECO:0000256" key="4">
    <source>
        <dbReference type="ARBA" id="ARBA00007483"/>
    </source>
</evidence>
<feature type="domain" description="Beta-mannosidase Ig-fold" evidence="15">
    <location>
        <begin position="883"/>
        <end position="971"/>
    </location>
</feature>
<dbReference type="Gene3D" id="2.60.120.260">
    <property type="entry name" value="Galactose-binding domain-like"/>
    <property type="match status" value="1"/>
</dbReference>
<dbReference type="InterPro" id="IPR008979">
    <property type="entry name" value="Galactose-bd-like_sf"/>
</dbReference>
<dbReference type="InterPro" id="IPR036156">
    <property type="entry name" value="Beta-gal/glucu_dom_sf"/>
</dbReference>
<dbReference type="InterPro" id="IPR041447">
    <property type="entry name" value="Mannosidase_ig"/>
</dbReference>
<sequence>MMLTKGSMKPSLLLGLALSYLSLLSSAAIFDLSELSWTLRNENGSVVVPGSVPSMVHLDLEKAGVITEPLLEINDFTERWVWMDNWTYTADLSPFFATLEANSTSDQTLLLFYGLDTIANITFADQPVAWVNNQFRQYFFDVTPHILAAGSSGGNLTVDFESAVTYGQNVSSRPDAETFPPGSVFEIDAAREYIRKIPIDFGWDWSPAFAPSGIFKPAYLITLTDSTNGTDISIGAPPISPSSSSSSADLIFIEETSVDIYKLGSNFSIPPVQSADWVLNMSLAIRSGADIPSSSSSLTLTFPELGITSEAFEVPELVGRVNETTWFSVQWQIPDSVPKRWFPHNLGTPQLYNLTGTLSLGAGSAQTASNVTFTLKTGFRTIRLVQLPYSQEDVEQRGITPGDQYHFEINGEAFYSKGSNLIPFDNFYSRIPTDRVRWVLESAVQVGQNIVRVWGGGMYQPSEASTAGGVYDFYSICDELGILAWTEFSFSDALQPINPFLLESIEPEVRQNVRRINRHPSVAQWAGGNEIEGIVIGTNQSLPNGTIYLNQFVTMFQDFLHDIALSETRSVPYTDCSTTHGVLSIDPYILRFENGTEGNLYGNSERFDYVADQAFDYSTYPVARFVNEFGFHSLPSFYTWQEALTSPDDFSFNSVVVASRDHHPPAGGLAFPNPNAPEGQGQMEDAVKMWLPTPGTSDSNQTFAQWCYSTQVFQAMTIMAEIAWYRHGAGKGENNLGGIVWQLNDIWQGVSWSSLEFSGRWKVLHYGYTRAYAPVSIYPFWTPGNETLQVLTISDKFNEVQGSAMLTWYDWEGNELNSSTVEFTTPALNNSLILEATGLDQILPAGKNATDVWMLLNLTAEVDGVTMTNEEYFTPQPLSNASLVDPKISLTRGDDLTFTLSAKGGVAPWTWLEHPFGTVGVFLDNTTNLASNGFYLVPGIDRTLKFVLNPAVSSVLDPDPADFVVRSLWNNTHTGAESDFSTRSVSV</sequence>
<evidence type="ECO:0000313" key="18">
    <source>
        <dbReference type="EMBL" id="KAF5337660.1"/>
    </source>
</evidence>
<dbReference type="PANTHER" id="PTHR43730">
    <property type="entry name" value="BETA-MANNOSIDASE"/>
    <property type="match status" value="1"/>
</dbReference>
<comment type="pathway">
    <text evidence="3">Glycan metabolism; N-glycan degradation.</text>
</comment>
<evidence type="ECO:0000259" key="15">
    <source>
        <dbReference type="Pfam" id="PF17753"/>
    </source>
</evidence>
<dbReference type="SUPFAM" id="SSF49785">
    <property type="entry name" value="Galactose-binding domain-like"/>
    <property type="match status" value="1"/>
</dbReference>
<comment type="subunit">
    <text evidence="5">Homodimer.</text>
</comment>
<reference evidence="18 19" key="1">
    <citation type="journal article" date="2020" name="ISME J.">
        <title>Uncovering the hidden diversity of litter-decomposition mechanisms in mushroom-forming fungi.</title>
        <authorList>
            <person name="Floudas D."/>
            <person name="Bentzer J."/>
            <person name="Ahren D."/>
            <person name="Johansson T."/>
            <person name="Persson P."/>
            <person name="Tunlid A."/>
        </authorList>
    </citation>
    <scope>NUCLEOTIDE SEQUENCE [LARGE SCALE GENOMIC DNA]</scope>
    <source>
        <strain evidence="18 19">CBS 291.85</strain>
    </source>
</reference>
<dbReference type="GO" id="GO:0005576">
    <property type="term" value="C:extracellular region"/>
    <property type="evidence" value="ECO:0007669"/>
    <property type="project" value="UniProtKB-SubCell"/>
</dbReference>
<evidence type="ECO:0000256" key="3">
    <source>
        <dbReference type="ARBA" id="ARBA00004740"/>
    </source>
</evidence>
<dbReference type="EC" id="3.2.1.25" evidence="6"/>
<keyword evidence="10" id="KW-0378">Hydrolase</keyword>
<feature type="signal peptide" evidence="14">
    <location>
        <begin position="1"/>
        <end position="27"/>
    </location>
</feature>
<comment type="catalytic activity">
    <reaction evidence="1">
        <text>Hydrolysis of terminal, non-reducing beta-D-mannose residues in beta-D-mannosides.</text>
        <dbReference type="EC" id="3.2.1.25"/>
    </reaction>
</comment>
<evidence type="ECO:0000256" key="13">
    <source>
        <dbReference type="ARBA" id="ARBA00031061"/>
    </source>
</evidence>
<evidence type="ECO:0000256" key="12">
    <source>
        <dbReference type="ARBA" id="ARBA00023295"/>
    </source>
</evidence>
<dbReference type="PANTHER" id="PTHR43730:SF5">
    <property type="entry name" value="BETA-MANNOSIDASE A"/>
    <property type="match status" value="1"/>
</dbReference>
<dbReference type="GO" id="GO:0004567">
    <property type="term" value="F:beta-mannosidase activity"/>
    <property type="evidence" value="ECO:0007669"/>
    <property type="project" value="UniProtKB-EC"/>
</dbReference>
<dbReference type="SUPFAM" id="SSF49303">
    <property type="entry name" value="beta-Galactosidase/glucuronidase domain"/>
    <property type="match status" value="2"/>
</dbReference>
<keyword evidence="9 14" id="KW-0732">Signal</keyword>
<keyword evidence="19" id="KW-1185">Reference proteome</keyword>
<dbReference type="AlphaFoldDB" id="A0A8H5FHQ2"/>
<evidence type="ECO:0000259" key="16">
    <source>
        <dbReference type="Pfam" id="PF17786"/>
    </source>
</evidence>
<evidence type="ECO:0000256" key="11">
    <source>
        <dbReference type="ARBA" id="ARBA00023180"/>
    </source>
</evidence>
<evidence type="ECO:0000256" key="14">
    <source>
        <dbReference type="SAM" id="SignalP"/>
    </source>
</evidence>
<feature type="domain" description="Mannosidase Ig/CBM-like" evidence="16">
    <location>
        <begin position="787"/>
        <end position="875"/>
    </location>
</feature>